<keyword evidence="9" id="KW-1185">Reference proteome</keyword>
<dbReference type="InterPro" id="IPR051127">
    <property type="entry name" value="Fungal_SecMet_Regulators"/>
</dbReference>
<evidence type="ECO:0000259" key="6">
    <source>
        <dbReference type="PROSITE" id="PS50048"/>
    </source>
</evidence>
<evidence type="ECO:0000313" key="7">
    <source>
        <dbReference type="EMBL" id="EJT81695.1"/>
    </source>
</evidence>
<reference evidence="8" key="4">
    <citation type="journal article" date="2015" name="G3 (Bethesda)">
        <title>Genome sequences of three phytopathogenic species of the Magnaporthaceae family of fungi.</title>
        <authorList>
            <person name="Okagaki L.H."/>
            <person name="Nunes C.C."/>
            <person name="Sailsbery J."/>
            <person name="Clay B."/>
            <person name="Brown D."/>
            <person name="John T."/>
            <person name="Oh Y."/>
            <person name="Young N."/>
            <person name="Fitzgerald M."/>
            <person name="Haas B.J."/>
            <person name="Zeng Q."/>
            <person name="Young S."/>
            <person name="Adiconis X."/>
            <person name="Fan L."/>
            <person name="Levin J.Z."/>
            <person name="Mitchell T.K."/>
            <person name="Okubara P.A."/>
            <person name="Farman M.L."/>
            <person name="Kohn L.M."/>
            <person name="Birren B."/>
            <person name="Ma L.-J."/>
            <person name="Dean R.A."/>
        </authorList>
    </citation>
    <scope>NUCLEOTIDE SEQUENCE</scope>
    <source>
        <strain evidence="8">R3-111a-1</strain>
    </source>
</reference>
<dbReference type="PANTHER" id="PTHR47424:SF9">
    <property type="entry name" value="TAH-2"/>
    <property type="match status" value="1"/>
</dbReference>
<dbReference type="PROSITE" id="PS50048">
    <property type="entry name" value="ZN2_CY6_FUNGAL_2"/>
    <property type="match status" value="1"/>
</dbReference>
<dbReference type="GO" id="GO:0006351">
    <property type="term" value="P:DNA-templated transcription"/>
    <property type="evidence" value="ECO:0007669"/>
    <property type="project" value="InterPro"/>
</dbReference>
<dbReference type="HOGENOM" id="CLU_373874_0_0_1"/>
<protein>
    <recommendedName>
        <fullName evidence="6">Zn(2)-C6 fungal-type domain-containing protein</fullName>
    </recommendedName>
</protein>
<dbReference type="AlphaFoldDB" id="J3NK91"/>
<dbReference type="SUPFAM" id="SSF57701">
    <property type="entry name" value="Zn2/Cys6 DNA-binding domain"/>
    <property type="match status" value="1"/>
</dbReference>
<evidence type="ECO:0000256" key="1">
    <source>
        <dbReference type="ARBA" id="ARBA00022723"/>
    </source>
</evidence>
<dbReference type="InterPro" id="IPR007219">
    <property type="entry name" value="XnlR_reg_dom"/>
</dbReference>
<dbReference type="GO" id="GO:0005634">
    <property type="term" value="C:nucleus"/>
    <property type="evidence" value="ECO:0007669"/>
    <property type="project" value="TreeGrafter"/>
</dbReference>
<feature type="region of interest" description="Disordered" evidence="5">
    <location>
        <begin position="435"/>
        <end position="454"/>
    </location>
</feature>
<evidence type="ECO:0000256" key="2">
    <source>
        <dbReference type="ARBA" id="ARBA00023015"/>
    </source>
</evidence>
<evidence type="ECO:0000256" key="5">
    <source>
        <dbReference type="SAM" id="MobiDB-lite"/>
    </source>
</evidence>
<accession>J3NK91</accession>
<keyword evidence="1" id="KW-0479">Metal-binding</keyword>
<keyword evidence="4" id="KW-0539">Nucleus</keyword>
<dbReference type="eggNOG" id="ENOG502RYTT">
    <property type="taxonomic scope" value="Eukaryota"/>
</dbReference>
<dbReference type="GO" id="GO:0008270">
    <property type="term" value="F:zinc ion binding"/>
    <property type="evidence" value="ECO:0007669"/>
    <property type="project" value="InterPro"/>
</dbReference>
<dbReference type="Pfam" id="PF00172">
    <property type="entry name" value="Zn_clus"/>
    <property type="match status" value="1"/>
</dbReference>
<dbReference type="Proteomes" id="UP000006039">
    <property type="component" value="Unassembled WGS sequence"/>
</dbReference>
<dbReference type="InterPro" id="IPR036864">
    <property type="entry name" value="Zn2-C6_fun-type_DNA-bd_sf"/>
</dbReference>
<gene>
    <name evidence="8" type="primary">20342130</name>
    <name evidence="7" type="ORF">GGTG_01672</name>
</gene>
<dbReference type="OrthoDB" id="4064873at2759"/>
<dbReference type="InterPro" id="IPR001138">
    <property type="entry name" value="Zn2Cys6_DnaBD"/>
</dbReference>
<dbReference type="CDD" id="cd12148">
    <property type="entry name" value="fungal_TF_MHR"/>
    <property type="match status" value="1"/>
</dbReference>
<feature type="compositionally biased region" description="Polar residues" evidence="5">
    <location>
        <begin position="88"/>
        <end position="111"/>
    </location>
</feature>
<keyword evidence="2" id="KW-0805">Transcription regulation</keyword>
<dbReference type="RefSeq" id="XP_009217704.1">
    <property type="nucleotide sequence ID" value="XM_009219440.1"/>
</dbReference>
<feature type="compositionally biased region" description="Pro residues" evidence="5">
    <location>
        <begin position="714"/>
        <end position="731"/>
    </location>
</feature>
<dbReference type="SMART" id="SM00906">
    <property type="entry name" value="Fungal_trans"/>
    <property type="match status" value="1"/>
</dbReference>
<reference evidence="8" key="5">
    <citation type="submission" date="2018-04" db="UniProtKB">
        <authorList>
            <consortium name="EnsemblFungi"/>
        </authorList>
    </citation>
    <scope>IDENTIFICATION</scope>
    <source>
        <strain evidence="8">R3-111a-1</strain>
    </source>
</reference>
<dbReference type="EnsemblFungi" id="EJT81695">
    <property type="protein sequence ID" value="EJT81695"/>
    <property type="gene ID" value="GGTG_01672"/>
</dbReference>
<dbReference type="PROSITE" id="PS00463">
    <property type="entry name" value="ZN2_CY6_FUNGAL_1"/>
    <property type="match status" value="1"/>
</dbReference>
<feature type="region of interest" description="Disordered" evidence="5">
    <location>
        <begin position="44"/>
        <end position="158"/>
    </location>
</feature>
<dbReference type="GO" id="GO:0000435">
    <property type="term" value="P:positive regulation of transcription from RNA polymerase II promoter by galactose"/>
    <property type="evidence" value="ECO:0007669"/>
    <property type="project" value="TreeGrafter"/>
</dbReference>
<name>J3NK91_GAET3</name>
<dbReference type="GO" id="GO:0000978">
    <property type="term" value="F:RNA polymerase II cis-regulatory region sequence-specific DNA binding"/>
    <property type="evidence" value="ECO:0007669"/>
    <property type="project" value="TreeGrafter"/>
</dbReference>
<dbReference type="GO" id="GO:0000981">
    <property type="term" value="F:DNA-binding transcription factor activity, RNA polymerase II-specific"/>
    <property type="evidence" value="ECO:0007669"/>
    <property type="project" value="InterPro"/>
</dbReference>
<dbReference type="PANTHER" id="PTHR47424">
    <property type="entry name" value="REGULATORY PROTEIN GAL4"/>
    <property type="match status" value="1"/>
</dbReference>
<feature type="compositionally biased region" description="Low complexity" evidence="5">
    <location>
        <begin position="146"/>
        <end position="158"/>
    </location>
</feature>
<dbReference type="STRING" id="644352.J3NK91"/>
<organism evidence="7">
    <name type="scientific">Gaeumannomyces tritici (strain R3-111a-1)</name>
    <name type="common">Wheat and barley take-all root rot fungus</name>
    <name type="synonym">Gaeumannomyces graminis var. tritici</name>
    <dbReference type="NCBI Taxonomy" id="644352"/>
    <lineage>
        <taxon>Eukaryota</taxon>
        <taxon>Fungi</taxon>
        <taxon>Dikarya</taxon>
        <taxon>Ascomycota</taxon>
        <taxon>Pezizomycotina</taxon>
        <taxon>Sordariomycetes</taxon>
        <taxon>Sordariomycetidae</taxon>
        <taxon>Magnaporthales</taxon>
        <taxon>Magnaporthaceae</taxon>
        <taxon>Gaeumannomyces</taxon>
    </lineage>
</organism>
<dbReference type="Gene3D" id="4.10.240.10">
    <property type="entry name" value="Zn(2)-C6 fungal-type DNA-binding domain"/>
    <property type="match status" value="1"/>
</dbReference>
<feature type="region of interest" description="Disordered" evidence="5">
    <location>
        <begin position="691"/>
        <end position="739"/>
    </location>
</feature>
<evidence type="ECO:0000256" key="4">
    <source>
        <dbReference type="ARBA" id="ARBA00023242"/>
    </source>
</evidence>
<dbReference type="GeneID" id="20342130"/>
<dbReference type="Pfam" id="PF04082">
    <property type="entry name" value="Fungal_trans"/>
    <property type="match status" value="1"/>
</dbReference>
<reference evidence="7" key="3">
    <citation type="submission" date="2010-09" db="EMBL/GenBank/DDBJ databases">
        <title>Annotation of Gaeumannomyces graminis var. tritici R3-111a-1.</title>
        <authorList>
            <consortium name="The Broad Institute Genome Sequencing Platform"/>
            <person name="Ma L.-J."/>
            <person name="Dead R."/>
            <person name="Young S.K."/>
            <person name="Zeng Q."/>
            <person name="Gargeya S."/>
            <person name="Fitzgerald M."/>
            <person name="Haas B."/>
            <person name="Abouelleil A."/>
            <person name="Alvarado L."/>
            <person name="Arachchi H.M."/>
            <person name="Berlin A."/>
            <person name="Brown A."/>
            <person name="Chapman S.B."/>
            <person name="Chen Z."/>
            <person name="Dunbar C."/>
            <person name="Freedman E."/>
            <person name="Gearin G."/>
            <person name="Gellesch M."/>
            <person name="Goldberg J."/>
            <person name="Griggs A."/>
            <person name="Gujja S."/>
            <person name="Heiman D."/>
            <person name="Howarth C."/>
            <person name="Larson L."/>
            <person name="Lui A."/>
            <person name="MacDonald P.J.P."/>
            <person name="Mehta T."/>
            <person name="Montmayeur A."/>
            <person name="Murphy C."/>
            <person name="Neiman D."/>
            <person name="Pearson M."/>
            <person name="Priest M."/>
            <person name="Roberts A."/>
            <person name="Saif S."/>
            <person name="Shea T."/>
            <person name="Shenoy N."/>
            <person name="Sisk P."/>
            <person name="Stolte C."/>
            <person name="Sykes S."/>
            <person name="Yandava C."/>
            <person name="Wortman J."/>
            <person name="Nusbaum C."/>
            <person name="Birren B."/>
        </authorList>
    </citation>
    <scope>NUCLEOTIDE SEQUENCE</scope>
    <source>
        <strain evidence="7">R3-111a-1</strain>
    </source>
</reference>
<dbReference type="EMBL" id="GL385395">
    <property type="protein sequence ID" value="EJT81695.1"/>
    <property type="molecule type" value="Genomic_DNA"/>
</dbReference>
<dbReference type="CDD" id="cd00067">
    <property type="entry name" value="GAL4"/>
    <property type="match status" value="1"/>
</dbReference>
<sequence length="739" mass="80129">MTRPRVPDDKRIRIAQACGFCKTRKQKCDGQKPCSLCVRKKNANNCSYDGMSRNKAAAGPSARRRLDDATAVTPPAFPQPSSPDKTDSPSGSSMDASTPFSIAALTTSTPVGGSGSASGLSPEASLPPQPIMEAASSASPHGNMRSADSAPAASAWPEAPLEGPTSWIEVRVPSHLYATERMLGLSLPEGETVNLLGCSSHLAYLDALRNVLEVTFMPNPLHRPLDLRFRLMELQPSLLHPSMALPIDLPNESVTYALVEEYLINTYGLLQVYDEEEALDATVRNIIAEGNRDNRGRALLYLTLALGRVLAGPKAETMVGDIDAEAYFQSANVMVDDSGKDLWTVRVLLLKCLYALSVVRRNEGYDYIGRAGWLAQLLGMHREEHLLMRYDDMMKNGRPWSFNPSTGRLRRNVWRSLLVLDRFVAAQLGRPPVVSDGTAFPAPPEGTEGDQTSMPPVIRGVNLLSMILSKIYAMPETSAATAAEIATHVHGWPSVSAIIVNHDAAVPPPATPAEERRLAMHLVLGKLLKLHCINLLGRPFVLFDAHYKGSYEAHPLAGGGEVFPRNAIEASYVAISVVLGALRNGLLPRRNPFVVNAMFTSALVVLSQEISSDAWKSCHDPILRGDGQAQAMRSALEYFIYAAESDAQAKHLLGLLRYLCGKCKNPLLSALAEASAESIQTHTNFAMSSSASMISGGQGQLPHRQQHFPQHDQAPPPEQPPLYPQPPPPLYTVPSVSKG</sequence>
<reference evidence="7" key="2">
    <citation type="submission" date="2010-07" db="EMBL/GenBank/DDBJ databases">
        <authorList>
            <consortium name="The Broad Institute Genome Sequencing Platform"/>
            <consortium name="Broad Institute Genome Sequencing Center for Infectious Disease"/>
            <person name="Ma L.-J."/>
            <person name="Dead R."/>
            <person name="Young S."/>
            <person name="Zeng Q."/>
            <person name="Koehrsen M."/>
            <person name="Alvarado L."/>
            <person name="Berlin A."/>
            <person name="Chapman S.B."/>
            <person name="Chen Z."/>
            <person name="Freedman E."/>
            <person name="Gellesch M."/>
            <person name="Goldberg J."/>
            <person name="Griggs A."/>
            <person name="Gujja S."/>
            <person name="Heilman E.R."/>
            <person name="Heiman D."/>
            <person name="Hepburn T."/>
            <person name="Howarth C."/>
            <person name="Jen D."/>
            <person name="Larson L."/>
            <person name="Mehta T."/>
            <person name="Neiman D."/>
            <person name="Pearson M."/>
            <person name="Roberts A."/>
            <person name="Saif S."/>
            <person name="Shea T."/>
            <person name="Shenoy N."/>
            <person name="Sisk P."/>
            <person name="Stolte C."/>
            <person name="Sykes S."/>
            <person name="Walk T."/>
            <person name="White J."/>
            <person name="Yandava C."/>
            <person name="Haas B."/>
            <person name="Nusbaum C."/>
            <person name="Birren B."/>
        </authorList>
    </citation>
    <scope>NUCLEOTIDE SEQUENCE</scope>
    <source>
        <strain evidence="7">R3-111a-1</strain>
    </source>
</reference>
<evidence type="ECO:0000313" key="9">
    <source>
        <dbReference type="Proteomes" id="UP000006039"/>
    </source>
</evidence>
<proteinExistence type="predicted"/>
<feature type="domain" description="Zn(2)-C6 fungal-type" evidence="6">
    <location>
        <begin position="17"/>
        <end position="48"/>
    </location>
</feature>
<evidence type="ECO:0000313" key="8">
    <source>
        <dbReference type="EnsemblFungi" id="EJT81695"/>
    </source>
</evidence>
<keyword evidence="3" id="KW-0804">Transcription</keyword>
<evidence type="ECO:0000256" key="3">
    <source>
        <dbReference type="ARBA" id="ARBA00023163"/>
    </source>
</evidence>
<dbReference type="SMART" id="SM00066">
    <property type="entry name" value="GAL4"/>
    <property type="match status" value="1"/>
</dbReference>
<dbReference type="VEuPathDB" id="FungiDB:GGTG_01672"/>
<reference evidence="9" key="1">
    <citation type="submission" date="2010-07" db="EMBL/GenBank/DDBJ databases">
        <title>The genome sequence of Gaeumannomyces graminis var. tritici strain R3-111a-1.</title>
        <authorList>
            <consortium name="The Broad Institute Genome Sequencing Platform"/>
            <person name="Ma L.-J."/>
            <person name="Dead R."/>
            <person name="Young S."/>
            <person name="Zeng Q."/>
            <person name="Koehrsen M."/>
            <person name="Alvarado L."/>
            <person name="Berlin A."/>
            <person name="Chapman S.B."/>
            <person name="Chen Z."/>
            <person name="Freedman E."/>
            <person name="Gellesch M."/>
            <person name="Goldberg J."/>
            <person name="Griggs A."/>
            <person name="Gujja S."/>
            <person name="Heilman E.R."/>
            <person name="Heiman D."/>
            <person name="Hepburn T."/>
            <person name="Howarth C."/>
            <person name="Jen D."/>
            <person name="Larson L."/>
            <person name="Mehta T."/>
            <person name="Neiman D."/>
            <person name="Pearson M."/>
            <person name="Roberts A."/>
            <person name="Saif S."/>
            <person name="Shea T."/>
            <person name="Shenoy N."/>
            <person name="Sisk P."/>
            <person name="Stolte C."/>
            <person name="Sykes S."/>
            <person name="Walk T."/>
            <person name="White J."/>
            <person name="Yandava C."/>
            <person name="Haas B."/>
            <person name="Nusbaum C."/>
            <person name="Birren B."/>
        </authorList>
    </citation>
    <scope>NUCLEOTIDE SEQUENCE [LARGE SCALE GENOMIC DNA]</scope>
    <source>
        <strain evidence="9">R3-111a-1</strain>
    </source>
</reference>